<evidence type="ECO:0000313" key="10">
    <source>
        <dbReference type="EMBL" id="RHN58756.1"/>
    </source>
</evidence>
<dbReference type="InterPro" id="IPR008271">
    <property type="entry name" value="Ser/Thr_kinase_AS"/>
</dbReference>
<dbReference type="PANTHER" id="PTHR47989">
    <property type="entry name" value="OS01G0750732 PROTEIN"/>
    <property type="match status" value="1"/>
</dbReference>
<dbReference type="InterPro" id="IPR000719">
    <property type="entry name" value="Prot_kinase_dom"/>
</dbReference>
<dbReference type="Gene3D" id="3.30.200.20">
    <property type="entry name" value="Phosphorylase Kinase, domain 1"/>
    <property type="match status" value="2"/>
</dbReference>
<dbReference type="SMART" id="SM00220">
    <property type="entry name" value="S_TKc"/>
    <property type="match status" value="1"/>
</dbReference>
<dbReference type="PROSITE" id="PS00107">
    <property type="entry name" value="PROTEIN_KINASE_ATP"/>
    <property type="match status" value="1"/>
</dbReference>
<proteinExistence type="inferred from homology"/>
<dbReference type="GO" id="GO:0005524">
    <property type="term" value="F:ATP binding"/>
    <property type="evidence" value="ECO:0007669"/>
    <property type="project" value="UniProtKB-UniRule"/>
</dbReference>
<feature type="binding site" evidence="6">
    <location>
        <position position="187"/>
    </location>
    <ligand>
        <name>ATP</name>
        <dbReference type="ChEBI" id="CHEBI:30616"/>
    </ligand>
</feature>
<evidence type="ECO:0000256" key="8">
    <source>
        <dbReference type="SAM" id="Phobius"/>
    </source>
</evidence>
<dbReference type="Gene3D" id="1.10.510.10">
    <property type="entry name" value="Transferase(Phosphotransferase) domain 1"/>
    <property type="match status" value="1"/>
</dbReference>
<dbReference type="InterPro" id="IPR017441">
    <property type="entry name" value="Protein_kinase_ATP_BS"/>
</dbReference>
<dbReference type="FunFam" id="1.10.510.10:FF:000223">
    <property type="entry name" value="probable receptor-like protein kinase At1g80640"/>
    <property type="match status" value="1"/>
</dbReference>
<accession>A0A396HZI6</accession>
<dbReference type="PROSITE" id="PS50011">
    <property type="entry name" value="PROTEIN_KINASE_DOM"/>
    <property type="match status" value="1"/>
</dbReference>
<evidence type="ECO:0000256" key="3">
    <source>
        <dbReference type="ARBA" id="ARBA00022741"/>
    </source>
</evidence>
<feature type="domain" description="Protein kinase" evidence="9">
    <location>
        <begin position="158"/>
        <end position="463"/>
    </location>
</feature>
<keyword evidence="4" id="KW-0418">Kinase</keyword>
<organism evidence="10">
    <name type="scientific">Medicago truncatula</name>
    <name type="common">Barrel medic</name>
    <name type="synonym">Medicago tribuloides</name>
    <dbReference type="NCBI Taxonomy" id="3880"/>
    <lineage>
        <taxon>Eukaryota</taxon>
        <taxon>Viridiplantae</taxon>
        <taxon>Streptophyta</taxon>
        <taxon>Embryophyta</taxon>
        <taxon>Tracheophyta</taxon>
        <taxon>Spermatophyta</taxon>
        <taxon>Magnoliopsida</taxon>
        <taxon>eudicotyledons</taxon>
        <taxon>Gunneridae</taxon>
        <taxon>Pentapetalae</taxon>
        <taxon>rosids</taxon>
        <taxon>fabids</taxon>
        <taxon>Fabales</taxon>
        <taxon>Fabaceae</taxon>
        <taxon>Papilionoideae</taxon>
        <taxon>50 kb inversion clade</taxon>
        <taxon>NPAAA clade</taxon>
        <taxon>Hologalegina</taxon>
        <taxon>IRL clade</taxon>
        <taxon>Trifolieae</taxon>
        <taxon>Medicago</taxon>
    </lineage>
</organism>
<comment type="caution">
    <text evidence="10">The sequence shown here is derived from an EMBL/GenBank/DDBJ whole genome shotgun (WGS) entry which is preliminary data.</text>
</comment>
<dbReference type="SUPFAM" id="SSF56112">
    <property type="entry name" value="Protein kinase-like (PK-like)"/>
    <property type="match status" value="1"/>
</dbReference>
<keyword evidence="3 6" id="KW-0547">Nucleotide-binding</keyword>
<evidence type="ECO:0000256" key="4">
    <source>
        <dbReference type="ARBA" id="ARBA00022777"/>
    </source>
</evidence>
<evidence type="ECO:0000256" key="6">
    <source>
        <dbReference type="PROSITE-ProRule" id="PRU10141"/>
    </source>
</evidence>
<dbReference type="GO" id="GO:0004674">
    <property type="term" value="F:protein serine/threonine kinase activity"/>
    <property type="evidence" value="ECO:0007669"/>
    <property type="project" value="UniProtKB-KW"/>
</dbReference>
<evidence type="ECO:0000259" key="9">
    <source>
        <dbReference type="PROSITE" id="PS50011"/>
    </source>
</evidence>
<dbReference type="Gramene" id="rna20698">
    <property type="protein sequence ID" value="RHN58756.1"/>
    <property type="gene ID" value="gene20698"/>
</dbReference>
<dbReference type="EMBL" id="PSQE01000004">
    <property type="protein sequence ID" value="RHN58756.1"/>
    <property type="molecule type" value="Genomic_DNA"/>
</dbReference>
<keyword evidence="8" id="KW-0812">Transmembrane</keyword>
<dbReference type="InterPro" id="IPR011009">
    <property type="entry name" value="Kinase-like_dom_sf"/>
</dbReference>
<gene>
    <name evidence="10" type="ORF">MtrunA17_Chr4g0005801</name>
</gene>
<protein>
    <recommendedName>
        <fullName evidence="9">Protein kinase domain-containing protein</fullName>
    </recommendedName>
</protein>
<name>A0A396HZI6_MEDTR</name>
<dbReference type="Proteomes" id="UP000265566">
    <property type="component" value="Chromosome 4"/>
</dbReference>
<feature type="transmembrane region" description="Helical" evidence="8">
    <location>
        <begin position="77"/>
        <end position="101"/>
    </location>
</feature>
<keyword evidence="8" id="KW-1133">Transmembrane helix</keyword>
<evidence type="ECO:0000256" key="2">
    <source>
        <dbReference type="ARBA" id="ARBA00022679"/>
    </source>
</evidence>
<dbReference type="PANTHER" id="PTHR47989:SF27">
    <property type="entry name" value="PROTEIN KINASE DOMAIN-CONTAINING PROTEIN"/>
    <property type="match status" value="1"/>
</dbReference>
<keyword evidence="8" id="KW-0472">Membrane</keyword>
<sequence length="487" mass="54744">MHVCSFSCSIYLTCFHRNNENEASFYVLPYSSQTHLDSCLYSRPSCSLSSNFTNSYINRYIHVGDEHQNMDSHMKKVMAFVAASTGLGAIILCLLSFWIFYIKYSSKSKKKNLQNSDGEKGLRLVPFLSKFSSVRLVGKKGCVPIIDYKQLEKATGNFKESNIIGEGGFGCVYKARLDDNLDVAIKKLNCECQYAEREFEVILANNLFIYFVDLIFFFNEELEKTVLNSWMNFQNEVDLLSKIQHPNVISLLGCSSNEDSRFIVYELMQNGSLETQLHGPSHGSALTWHMRMKIALDTARGLKYLHEHCYPAVIHRDLKSSNILLDANFNAKLSDFGLAITDGSQNKNNIKLSGTLGYVAPEYLLDGKLTDKSDVYAFGVVLLELLLGRKPVEKLTPSQCQSIVTWAMPQLTDRSKLPNIVDNVIKNTMDPKHLYQVAAVAVLCVQPEPCYRPLIADVLHSLIPLVPVELGGTLRVSQVTQQPKNSS</sequence>
<dbReference type="Pfam" id="PF07714">
    <property type="entry name" value="PK_Tyr_Ser-Thr"/>
    <property type="match status" value="1"/>
</dbReference>
<evidence type="ECO:0000256" key="7">
    <source>
        <dbReference type="RuleBase" id="RU000304"/>
    </source>
</evidence>
<dbReference type="AlphaFoldDB" id="A0A396HZI6"/>
<dbReference type="InterPro" id="IPR001245">
    <property type="entry name" value="Ser-Thr/Tyr_kinase_cat_dom"/>
</dbReference>
<comment type="similarity">
    <text evidence="7">Belongs to the protein kinase superfamily.</text>
</comment>
<dbReference type="PROSITE" id="PS00108">
    <property type="entry name" value="PROTEIN_KINASE_ST"/>
    <property type="match status" value="1"/>
</dbReference>
<keyword evidence="5 6" id="KW-0067">ATP-binding</keyword>
<reference evidence="10" key="1">
    <citation type="journal article" date="2018" name="Nat. Plants">
        <title>Whole-genome landscape of Medicago truncatula symbiotic genes.</title>
        <authorList>
            <person name="Pecrix Y."/>
            <person name="Gamas P."/>
            <person name="Carrere S."/>
        </authorList>
    </citation>
    <scope>NUCLEOTIDE SEQUENCE</scope>
    <source>
        <tissue evidence="10">Leaves</tissue>
    </source>
</reference>
<keyword evidence="1 7" id="KW-0723">Serine/threonine-protein kinase</keyword>
<evidence type="ECO:0000256" key="1">
    <source>
        <dbReference type="ARBA" id="ARBA00022527"/>
    </source>
</evidence>
<evidence type="ECO:0000256" key="5">
    <source>
        <dbReference type="ARBA" id="ARBA00022840"/>
    </source>
</evidence>
<keyword evidence="2 10" id="KW-0808">Transferase</keyword>